<name>A0A4Y2QSD9_ARAVE</name>
<sequence length="157" mass="18270">MSRGCYTLKNGSSKNNPLYNDVIIDKNDQLSNGNFIRVSADEELIEDNQTATAYMHINEASRIIRASWRFHIRICWSTMLYNGPSQHCQELQFFQPKKWTTVTLDANMIEGDRMYKVIKILSDRNPNAYPIDANGYMEVQNLDAIKRFDNVRRIISN</sequence>
<keyword evidence="2" id="KW-1185">Reference proteome</keyword>
<evidence type="ECO:0000313" key="2">
    <source>
        <dbReference type="Proteomes" id="UP000499080"/>
    </source>
</evidence>
<accession>A0A4Y2QSD9</accession>
<dbReference type="EMBL" id="BGPR01014642">
    <property type="protein sequence ID" value="GBN66065.1"/>
    <property type="molecule type" value="Genomic_DNA"/>
</dbReference>
<dbReference type="AlphaFoldDB" id="A0A4Y2QSD9"/>
<proteinExistence type="predicted"/>
<gene>
    <name evidence="1" type="ORF">AVEN_86492_1</name>
</gene>
<evidence type="ECO:0000313" key="1">
    <source>
        <dbReference type="EMBL" id="GBN66065.1"/>
    </source>
</evidence>
<comment type="caution">
    <text evidence="1">The sequence shown here is derived from an EMBL/GenBank/DDBJ whole genome shotgun (WGS) entry which is preliminary data.</text>
</comment>
<reference evidence="1 2" key="1">
    <citation type="journal article" date="2019" name="Sci. Rep.">
        <title>Orb-weaving spider Araneus ventricosus genome elucidates the spidroin gene catalogue.</title>
        <authorList>
            <person name="Kono N."/>
            <person name="Nakamura H."/>
            <person name="Ohtoshi R."/>
            <person name="Moran D.A.P."/>
            <person name="Shinohara A."/>
            <person name="Yoshida Y."/>
            <person name="Fujiwara M."/>
            <person name="Mori M."/>
            <person name="Tomita M."/>
            <person name="Arakawa K."/>
        </authorList>
    </citation>
    <scope>NUCLEOTIDE SEQUENCE [LARGE SCALE GENOMIC DNA]</scope>
</reference>
<organism evidence="1 2">
    <name type="scientific">Araneus ventricosus</name>
    <name type="common">Orbweaver spider</name>
    <name type="synonym">Epeira ventricosa</name>
    <dbReference type="NCBI Taxonomy" id="182803"/>
    <lineage>
        <taxon>Eukaryota</taxon>
        <taxon>Metazoa</taxon>
        <taxon>Ecdysozoa</taxon>
        <taxon>Arthropoda</taxon>
        <taxon>Chelicerata</taxon>
        <taxon>Arachnida</taxon>
        <taxon>Araneae</taxon>
        <taxon>Araneomorphae</taxon>
        <taxon>Entelegynae</taxon>
        <taxon>Araneoidea</taxon>
        <taxon>Araneidae</taxon>
        <taxon>Araneus</taxon>
    </lineage>
</organism>
<protein>
    <submittedName>
        <fullName evidence="1">Uncharacterized protein</fullName>
    </submittedName>
</protein>
<dbReference type="Proteomes" id="UP000499080">
    <property type="component" value="Unassembled WGS sequence"/>
</dbReference>